<sequence>MNAVLEFFNGLESRPLLRLLLVAVPVLLLWLLENGYPLIQLHYKRSKGRHAVVNFTFTLTHFVVHGALAFGMVFIADWCQRHQFGVVHWLGLPVWGIVVAGVLSMDFFGGWLVHWVEHQVPFFWRMHIVHHADNNVDVTSGLRHHPFEALNRWVFFAAGIFIMGLPIYAVMLAQTFMSMFTMFTHANIRLPERLDKAISWIFISPNMHKVHHHWKQPYTDSNYGTALSIWDRLLGTFSYLPPAQIRYGLDRYYSNTEDENIGTLMQSPFHNAAEVGEPANR</sequence>
<keyword evidence="6 7" id="KW-0472">Membrane</keyword>
<feature type="transmembrane region" description="Helical" evidence="7">
    <location>
        <begin position="95"/>
        <end position="116"/>
    </location>
</feature>
<dbReference type="Pfam" id="PF04116">
    <property type="entry name" value="FA_hydroxylase"/>
    <property type="match status" value="1"/>
</dbReference>
<keyword evidence="4" id="KW-0560">Oxidoreductase</keyword>
<dbReference type="GO" id="GO:0012505">
    <property type="term" value="C:endomembrane system"/>
    <property type="evidence" value="ECO:0007669"/>
    <property type="project" value="UniProtKB-SubCell"/>
</dbReference>
<evidence type="ECO:0000313" key="10">
    <source>
        <dbReference type="Proteomes" id="UP000426027"/>
    </source>
</evidence>
<organism evidence="9 10">
    <name type="scientific">Phnomibacter ginsenosidimutans</name>
    <dbReference type="NCBI Taxonomy" id="2676868"/>
    <lineage>
        <taxon>Bacteria</taxon>
        <taxon>Pseudomonadati</taxon>
        <taxon>Bacteroidota</taxon>
        <taxon>Chitinophagia</taxon>
        <taxon>Chitinophagales</taxon>
        <taxon>Chitinophagaceae</taxon>
        <taxon>Phnomibacter</taxon>
    </lineage>
</organism>
<name>A0A6I6GR29_9BACT</name>
<dbReference type="AlphaFoldDB" id="A0A6I6GR29"/>
<proteinExistence type="predicted"/>
<dbReference type="PANTHER" id="PTHR21624">
    <property type="entry name" value="STEROL DESATURASE-RELATED PROTEIN"/>
    <property type="match status" value="1"/>
</dbReference>
<dbReference type="GO" id="GO:0006643">
    <property type="term" value="P:membrane lipid metabolic process"/>
    <property type="evidence" value="ECO:0007669"/>
    <property type="project" value="TreeGrafter"/>
</dbReference>
<evidence type="ECO:0000313" key="9">
    <source>
        <dbReference type="EMBL" id="QGW29402.1"/>
    </source>
</evidence>
<keyword evidence="5" id="KW-0443">Lipid metabolism</keyword>
<keyword evidence="10" id="KW-1185">Reference proteome</keyword>
<dbReference type="GO" id="GO:0005506">
    <property type="term" value="F:iron ion binding"/>
    <property type="evidence" value="ECO:0007669"/>
    <property type="project" value="InterPro"/>
</dbReference>
<dbReference type="GO" id="GO:0016020">
    <property type="term" value="C:membrane"/>
    <property type="evidence" value="ECO:0007669"/>
    <property type="project" value="GOC"/>
</dbReference>
<keyword evidence="3 7" id="KW-1133">Transmembrane helix</keyword>
<feature type="domain" description="Fatty acid hydroxylase" evidence="8">
    <location>
        <begin position="99"/>
        <end position="236"/>
    </location>
</feature>
<dbReference type="EMBL" id="CP046566">
    <property type="protein sequence ID" value="QGW29402.1"/>
    <property type="molecule type" value="Genomic_DNA"/>
</dbReference>
<dbReference type="PANTHER" id="PTHR21624:SF1">
    <property type="entry name" value="ALKYLGLYCEROL MONOOXYGENASE"/>
    <property type="match status" value="1"/>
</dbReference>
<dbReference type="RefSeq" id="WP_157479754.1">
    <property type="nucleotide sequence ID" value="NZ_CP046566.1"/>
</dbReference>
<dbReference type="GO" id="GO:0050479">
    <property type="term" value="F:glyceryl-ether monooxygenase activity"/>
    <property type="evidence" value="ECO:0007669"/>
    <property type="project" value="TreeGrafter"/>
</dbReference>
<accession>A0A6I6GR29</accession>
<dbReference type="InterPro" id="IPR051689">
    <property type="entry name" value="Sterol_desaturase/TMEM195"/>
</dbReference>
<comment type="subcellular location">
    <subcellularLocation>
        <location evidence="1">Endomembrane system</location>
        <topology evidence="1">Multi-pass membrane protein</topology>
    </subcellularLocation>
</comment>
<evidence type="ECO:0000256" key="5">
    <source>
        <dbReference type="ARBA" id="ARBA00023098"/>
    </source>
</evidence>
<feature type="transmembrane region" description="Helical" evidence="7">
    <location>
        <begin position="52"/>
        <end position="75"/>
    </location>
</feature>
<evidence type="ECO:0000256" key="4">
    <source>
        <dbReference type="ARBA" id="ARBA00023002"/>
    </source>
</evidence>
<dbReference type="Proteomes" id="UP000426027">
    <property type="component" value="Chromosome"/>
</dbReference>
<protein>
    <submittedName>
        <fullName evidence="9">Sterol desaturase family protein</fullName>
    </submittedName>
</protein>
<feature type="transmembrane region" description="Helical" evidence="7">
    <location>
        <begin position="153"/>
        <end position="173"/>
    </location>
</feature>
<dbReference type="GO" id="GO:0008610">
    <property type="term" value="P:lipid biosynthetic process"/>
    <property type="evidence" value="ECO:0007669"/>
    <property type="project" value="InterPro"/>
</dbReference>
<keyword evidence="2 7" id="KW-0812">Transmembrane</keyword>
<dbReference type="InterPro" id="IPR006694">
    <property type="entry name" value="Fatty_acid_hydroxylase"/>
</dbReference>
<evidence type="ECO:0000256" key="3">
    <source>
        <dbReference type="ARBA" id="ARBA00022989"/>
    </source>
</evidence>
<evidence type="ECO:0000256" key="1">
    <source>
        <dbReference type="ARBA" id="ARBA00004127"/>
    </source>
</evidence>
<gene>
    <name evidence="9" type="ORF">GLV81_15955</name>
</gene>
<evidence type="ECO:0000256" key="6">
    <source>
        <dbReference type="ARBA" id="ARBA00023136"/>
    </source>
</evidence>
<feature type="transmembrane region" description="Helical" evidence="7">
    <location>
        <begin position="15"/>
        <end position="32"/>
    </location>
</feature>
<reference evidence="9 10" key="1">
    <citation type="submission" date="2019-11" db="EMBL/GenBank/DDBJ databases">
        <authorList>
            <person name="Im W.T."/>
        </authorList>
    </citation>
    <scope>NUCLEOTIDE SEQUENCE [LARGE SCALE GENOMIC DNA]</scope>
    <source>
        <strain evidence="9 10">SB-02</strain>
    </source>
</reference>
<dbReference type="KEGG" id="fls:GLV81_15955"/>
<evidence type="ECO:0000256" key="2">
    <source>
        <dbReference type="ARBA" id="ARBA00022692"/>
    </source>
</evidence>
<evidence type="ECO:0000259" key="8">
    <source>
        <dbReference type="Pfam" id="PF04116"/>
    </source>
</evidence>
<evidence type="ECO:0000256" key="7">
    <source>
        <dbReference type="SAM" id="Phobius"/>
    </source>
</evidence>